<comment type="caution">
    <text evidence="1">The sequence shown here is derived from an EMBL/GenBank/DDBJ whole genome shotgun (WGS) entry which is preliminary data.</text>
</comment>
<dbReference type="EMBL" id="JANURN010000001">
    <property type="protein sequence ID" value="MDL0081411.1"/>
    <property type="molecule type" value="Genomic_DNA"/>
</dbReference>
<protein>
    <submittedName>
        <fullName evidence="1">Uncharacterized protein</fullName>
    </submittedName>
</protein>
<accession>A0ACC6FQ99</accession>
<proteinExistence type="predicted"/>
<dbReference type="Proteomes" id="UP001173802">
    <property type="component" value="Unassembled WGS sequence"/>
</dbReference>
<feature type="non-terminal residue" evidence="1">
    <location>
        <position position="1"/>
    </location>
</feature>
<gene>
    <name evidence="1" type="ORF">NYG90_01730</name>
</gene>
<name>A0ACC6FQ99_9HELI</name>
<evidence type="ECO:0000313" key="1">
    <source>
        <dbReference type="EMBL" id="MDL0081411.1"/>
    </source>
</evidence>
<reference evidence="1 2" key="1">
    <citation type="journal article" date="2023" name="Microorganisms">
        <title>Isolation and Genomic Characteristics of Cat-Borne Campylobacter felis sp. nov. and Sheep-Borne Campylobacter ovis sp. nov.</title>
        <authorList>
            <person name="Wang H."/>
            <person name="Li Y."/>
            <person name="Gu Y."/>
            <person name="Zhou G."/>
            <person name="Chen X."/>
            <person name="Zhang X."/>
            <person name="Shao Z."/>
            <person name="Zhang J."/>
            <person name="Zhang M."/>
        </authorList>
    </citation>
    <scope>NUCLEOTIDE SEQUENCE [LARGE SCALE GENOMIC DNA]</scope>
    <source>
        <strain evidence="1 2">XJK30-2</strain>
    </source>
</reference>
<evidence type="ECO:0000313" key="2">
    <source>
        <dbReference type="Proteomes" id="UP001173802"/>
    </source>
</evidence>
<keyword evidence="2" id="KW-1185">Reference proteome</keyword>
<organism evidence="1 2">
    <name type="scientific">Helicobacter zhangjianzhongii</name>
    <dbReference type="NCBI Taxonomy" id="2974574"/>
    <lineage>
        <taxon>Bacteria</taxon>
        <taxon>Pseudomonadati</taxon>
        <taxon>Campylobacterota</taxon>
        <taxon>Epsilonproteobacteria</taxon>
        <taxon>Campylobacterales</taxon>
        <taxon>Helicobacteraceae</taxon>
        <taxon>Helicobacter</taxon>
    </lineage>
</organism>
<sequence length="79" mass="8964">TPRIHFLLTSQILPPATLNFSAQFLESCCSQTNFTPRIHFLHFWRLSLESIFQKVDSSMDRRAIATALVSLARDDRGAA</sequence>